<reference evidence="1 2" key="1">
    <citation type="submission" date="2016-02" db="EMBL/GenBank/DDBJ databases">
        <title>Band-tailed pigeon sequencing and assembly.</title>
        <authorList>
            <person name="Soares A.E."/>
            <person name="Novak B.J."/>
            <person name="Rice E.S."/>
            <person name="O'Connell B."/>
            <person name="Chang D."/>
            <person name="Weber S."/>
            <person name="Shapiro B."/>
        </authorList>
    </citation>
    <scope>NUCLEOTIDE SEQUENCE [LARGE SCALE GENOMIC DNA]</scope>
    <source>
        <strain evidence="1">BTP2013</strain>
        <tissue evidence="1">Blood</tissue>
    </source>
</reference>
<dbReference type="Proteomes" id="UP000190648">
    <property type="component" value="Unassembled WGS sequence"/>
</dbReference>
<name>A0A1V4J9A3_PATFA</name>
<evidence type="ECO:0000313" key="2">
    <source>
        <dbReference type="Proteomes" id="UP000190648"/>
    </source>
</evidence>
<gene>
    <name evidence="1" type="ORF">AV530_000243</name>
</gene>
<keyword evidence="2" id="KW-1185">Reference proteome</keyword>
<protein>
    <submittedName>
        <fullName evidence="1">Uncharacterized protein</fullName>
    </submittedName>
</protein>
<proteinExistence type="predicted"/>
<sequence length="74" mass="8172">MEVKINLVLPKSCKLLSSFDAAGFTRKNGPPSNLTLKGELVLSKQYLSQYKIALYEKLLSVSSLRLPTNSPSLM</sequence>
<organism evidence="1 2">
    <name type="scientific">Patagioenas fasciata monilis</name>
    <dbReference type="NCBI Taxonomy" id="372326"/>
    <lineage>
        <taxon>Eukaryota</taxon>
        <taxon>Metazoa</taxon>
        <taxon>Chordata</taxon>
        <taxon>Craniata</taxon>
        <taxon>Vertebrata</taxon>
        <taxon>Euteleostomi</taxon>
        <taxon>Archelosauria</taxon>
        <taxon>Archosauria</taxon>
        <taxon>Dinosauria</taxon>
        <taxon>Saurischia</taxon>
        <taxon>Theropoda</taxon>
        <taxon>Coelurosauria</taxon>
        <taxon>Aves</taxon>
        <taxon>Neognathae</taxon>
        <taxon>Neoaves</taxon>
        <taxon>Columbimorphae</taxon>
        <taxon>Columbiformes</taxon>
        <taxon>Columbidae</taxon>
        <taxon>Patagioenas</taxon>
    </lineage>
</organism>
<evidence type="ECO:0000313" key="1">
    <source>
        <dbReference type="EMBL" id="OPJ68620.1"/>
    </source>
</evidence>
<comment type="caution">
    <text evidence="1">The sequence shown here is derived from an EMBL/GenBank/DDBJ whole genome shotgun (WGS) entry which is preliminary data.</text>
</comment>
<dbReference type="AlphaFoldDB" id="A0A1V4J9A3"/>
<dbReference type="EMBL" id="LSYS01008511">
    <property type="protein sequence ID" value="OPJ68620.1"/>
    <property type="molecule type" value="Genomic_DNA"/>
</dbReference>
<accession>A0A1V4J9A3</accession>